<keyword evidence="3" id="KW-0028">Amino-acid biosynthesis</keyword>
<evidence type="ECO:0000256" key="2">
    <source>
        <dbReference type="ARBA" id="ARBA00011152"/>
    </source>
</evidence>
<dbReference type="PANTHER" id="PTHR42701:SF1">
    <property type="entry name" value="IMIDAZOLE GLYCEROL PHOSPHATE SYNTHASE SUBUNIT HISH"/>
    <property type="match status" value="1"/>
</dbReference>
<dbReference type="GO" id="GO:0016829">
    <property type="term" value="F:lyase activity"/>
    <property type="evidence" value="ECO:0007669"/>
    <property type="project" value="UniProtKB-KW"/>
</dbReference>
<dbReference type="InterPro" id="IPR010139">
    <property type="entry name" value="Imidazole-glycPsynth_HisH"/>
</dbReference>
<comment type="subunit">
    <text evidence="2">Heterodimer of HisH and HisF.</text>
</comment>
<keyword evidence="4" id="KW-0378">Hydrolase</keyword>
<evidence type="ECO:0000256" key="6">
    <source>
        <dbReference type="ARBA" id="ARBA00023102"/>
    </source>
</evidence>
<feature type="domain" description="Glutamine amidotransferase" evidence="10">
    <location>
        <begin position="4"/>
        <end position="198"/>
    </location>
</feature>
<comment type="catalytic activity">
    <reaction evidence="9">
        <text>L-glutamine + H2O = L-glutamate + NH4(+)</text>
        <dbReference type="Rhea" id="RHEA:15889"/>
        <dbReference type="ChEBI" id="CHEBI:15377"/>
        <dbReference type="ChEBI" id="CHEBI:28938"/>
        <dbReference type="ChEBI" id="CHEBI:29985"/>
        <dbReference type="ChEBI" id="CHEBI:58359"/>
        <dbReference type="EC" id="3.5.1.2"/>
    </reaction>
</comment>
<keyword evidence="5" id="KW-0315">Glutamine amidotransferase</keyword>
<dbReference type="PIRSF" id="PIRSF000495">
    <property type="entry name" value="Amidotransf_hisH"/>
    <property type="match status" value="1"/>
</dbReference>
<name>A0A644W7T3_9ZZZZ</name>
<evidence type="ECO:0000256" key="8">
    <source>
        <dbReference type="ARBA" id="ARBA00047838"/>
    </source>
</evidence>
<dbReference type="HAMAP" id="MF_00278">
    <property type="entry name" value="HisH"/>
    <property type="match status" value="1"/>
</dbReference>
<dbReference type="AlphaFoldDB" id="A0A644W7T3"/>
<protein>
    <submittedName>
        <fullName evidence="11">Imidazole glycerol phosphate synthase subunit HisH</fullName>
        <ecNumber evidence="11">2.4.2.-</ecNumber>
    </submittedName>
</protein>
<keyword evidence="11" id="KW-0808">Transferase</keyword>
<organism evidence="11">
    <name type="scientific">bioreactor metagenome</name>
    <dbReference type="NCBI Taxonomy" id="1076179"/>
    <lineage>
        <taxon>unclassified sequences</taxon>
        <taxon>metagenomes</taxon>
        <taxon>ecological metagenomes</taxon>
    </lineage>
</organism>
<accession>A0A644W7T3</accession>
<evidence type="ECO:0000256" key="9">
    <source>
        <dbReference type="ARBA" id="ARBA00049534"/>
    </source>
</evidence>
<keyword evidence="6" id="KW-0368">Histidine biosynthesis</keyword>
<dbReference type="PROSITE" id="PS51273">
    <property type="entry name" value="GATASE_TYPE_1"/>
    <property type="match status" value="1"/>
</dbReference>
<keyword evidence="11" id="KW-0328">Glycosyltransferase</keyword>
<dbReference type="Gene3D" id="3.40.50.880">
    <property type="match status" value="1"/>
</dbReference>
<dbReference type="InterPro" id="IPR017926">
    <property type="entry name" value="GATASE"/>
</dbReference>
<dbReference type="EC" id="2.4.2.-" evidence="11"/>
<dbReference type="NCBIfam" id="TIGR01855">
    <property type="entry name" value="IMP_synth_hisH"/>
    <property type="match status" value="1"/>
</dbReference>
<dbReference type="CDD" id="cd01748">
    <property type="entry name" value="GATase1_IGP_Synthase"/>
    <property type="match status" value="1"/>
</dbReference>
<evidence type="ECO:0000256" key="4">
    <source>
        <dbReference type="ARBA" id="ARBA00022801"/>
    </source>
</evidence>
<proteinExistence type="inferred from homology"/>
<keyword evidence="7" id="KW-0456">Lyase</keyword>
<dbReference type="GO" id="GO:0000107">
    <property type="term" value="F:imidazoleglycerol-phosphate synthase activity"/>
    <property type="evidence" value="ECO:0007669"/>
    <property type="project" value="RHEA"/>
</dbReference>
<comment type="catalytic activity">
    <reaction evidence="8">
        <text>5-[(5-phospho-1-deoxy-D-ribulos-1-ylimino)methylamino]-1-(5-phospho-beta-D-ribosyl)imidazole-4-carboxamide + L-glutamine = D-erythro-1-(imidazol-4-yl)glycerol 3-phosphate + 5-amino-1-(5-phospho-beta-D-ribosyl)imidazole-4-carboxamide + L-glutamate + H(+)</text>
        <dbReference type="Rhea" id="RHEA:24793"/>
        <dbReference type="ChEBI" id="CHEBI:15378"/>
        <dbReference type="ChEBI" id="CHEBI:29985"/>
        <dbReference type="ChEBI" id="CHEBI:58278"/>
        <dbReference type="ChEBI" id="CHEBI:58359"/>
        <dbReference type="ChEBI" id="CHEBI:58475"/>
        <dbReference type="ChEBI" id="CHEBI:58525"/>
        <dbReference type="EC" id="4.3.2.10"/>
    </reaction>
</comment>
<evidence type="ECO:0000313" key="11">
    <source>
        <dbReference type="EMBL" id="MPL99829.1"/>
    </source>
</evidence>
<evidence type="ECO:0000256" key="3">
    <source>
        <dbReference type="ARBA" id="ARBA00022605"/>
    </source>
</evidence>
<evidence type="ECO:0000259" key="10">
    <source>
        <dbReference type="Pfam" id="PF00117"/>
    </source>
</evidence>
<dbReference type="PANTHER" id="PTHR42701">
    <property type="entry name" value="IMIDAZOLE GLYCEROL PHOSPHATE SYNTHASE SUBUNIT HISH"/>
    <property type="match status" value="1"/>
</dbReference>
<dbReference type="InterPro" id="IPR029062">
    <property type="entry name" value="Class_I_gatase-like"/>
</dbReference>
<dbReference type="Pfam" id="PF00117">
    <property type="entry name" value="GATase"/>
    <property type="match status" value="1"/>
</dbReference>
<dbReference type="GO" id="GO:0004359">
    <property type="term" value="F:glutaminase activity"/>
    <property type="evidence" value="ECO:0007669"/>
    <property type="project" value="UniProtKB-EC"/>
</dbReference>
<comment type="caution">
    <text evidence="11">The sequence shown here is derived from an EMBL/GenBank/DDBJ whole genome shotgun (WGS) entry which is preliminary data.</text>
</comment>
<reference evidence="11" key="1">
    <citation type="submission" date="2019-08" db="EMBL/GenBank/DDBJ databases">
        <authorList>
            <person name="Kucharzyk K."/>
            <person name="Murdoch R.W."/>
            <person name="Higgins S."/>
            <person name="Loffler F."/>
        </authorList>
    </citation>
    <scope>NUCLEOTIDE SEQUENCE</scope>
</reference>
<evidence type="ECO:0000256" key="7">
    <source>
        <dbReference type="ARBA" id="ARBA00023239"/>
    </source>
</evidence>
<dbReference type="GO" id="GO:0000105">
    <property type="term" value="P:L-histidine biosynthetic process"/>
    <property type="evidence" value="ECO:0007669"/>
    <property type="project" value="UniProtKB-UniPathway"/>
</dbReference>
<comment type="pathway">
    <text evidence="1">Amino-acid biosynthesis; L-histidine biosynthesis; L-histidine from 5-phospho-alpha-D-ribose 1-diphosphate: step 5/9.</text>
</comment>
<gene>
    <name evidence="11" type="primary">hisH_14</name>
    <name evidence="11" type="ORF">SDC9_46050</name>
</gene>
<dbReference type="EMBL" id="VSSQ01000691">
    <property type="protein sequence ID" value="MPL99829.1"/>
    <property type="molecule type" value="Genomic_DNA"/>
</dbReference>
<dbReference type="SUPFAM" id="SSF52317">
    <property type="entry name" value="Class I glutamine amidotransferase-like"/>
    <property type="match status" value="1"/>
</dbReference>
<dbReference type="UniPathway" id="UPA00031">
    <property type="reaction ID" value="UER00010"/>
</dbReference>
<evidence type="ECO:0000256" key="1">
    <source>
        <dbReference type="ARBA" id="ARBA00005091"/>
    </source>
</evidence>
<sequence length="204" mass="22892">MIAVIDYGMGNLKSIENALKLLKIEAVITKDREIIKKAKAIILPGVGAFKQAIDNLKINDLDKILLQEAKNGKYLLGICLGMQILFEKGFEGMECEGLGLLKGEIRKIEPKEKVKIPHMGWNKLIINKEDEVIDNLSGDKFIYYVHSFMATEYKDEDLVAYSNYGGVKIPGIFRSKNIIGMQFHPEKSGEVGLSLLKKFGEMIL</sequence>
<evidence type="ECO:0000256" key="5">
    <source>
        <dbReference type="ARBA" id="ARBA00022962"/>
    </source>
</evidence>